<evidence type="ECO:0000256" key="6">
    <source>
        <dbReference type="ARBA" id="ARBA00014118"/>
    </source>
</evidence>
<evidence type="ECO:0000256" key="3">
    <source>
        <dbReference type="ARBA" id="ARBA00004576"/>
    </source>
</evidence>
<keyword evidence="16" id="KW-0325">Glycoprotein</keyword>
<reference evidence="21 22" key="1">
    <citation type="journal article" date="2014" name="BMC Genomics">
        <title>Comparative genomics of the major fungal agents of human and animal Sporotrichosis: Sporothrix schenckii and Sporothrix brasiliensis.</title>
        <authorList>
            <person name="Teixeira M.M."/>
            <person name="de Almeida L.G."/>
            <person name="Kubitschek-Barreira P."/>
            <person name="Alves F.L."/>
            <person name="Kioshima E.S."/>
            <person name="Abadio A.K."/>
            <person name="Fernandes L."/>
            <person name="Derengowski L.S."/>
            <person name="Ferreira K.S."/>
            <person name="Souza R.C."/>
            <person name="Ruiz J.C."/>
            <person name="de Andrade N.C."/>
            <person name="Paes H.C."/>
            <person name="Nicola A.M."/>
            <person name="Albuquerque P."/>
            <person name="Gerber A.L."/>
            <person name="Martins V.P."/>
            <person name="Peconick L.D."/>
            <person name="Neto A.V."/>
            <person name="Chaucanez C.B."/>
            <person name="Silva P.A."/>
            <person name="Cunha O.L."/>
            <person name="de Oliveira F.F."/>
            <person name="dos Santos T.C."/>
            <person name="Barros A.L."/>
            <person name="Soares M.A."/>
            <person name="de Oliveira L.M."/>
            <person name="Marini M.M."/>
            <person name="Villalobos-Duno H."/>
            <person name="Cunha M.M."/>
            <person name="de Hoog S."/>
            <person name="da Silveira J.F."/>
            <person name="Henrissat B."/>
            <person name="Nino-Vega G.A."/>
            <person name="Cisalpino P.S."/>
            <person name="Mora-Montes H.M."/>
            <person name="Almeida S.R."/>
            <person name="Stajich J.E."/>
            <person name="Lopes-Bezerra L.M."/>
            <person name="Vasconcelos A.T."/>
            <person name="Felipe M.S."/>
        </authorList>
    </citation>
    <scope>NUCLEOTIDE SEQUENCE [LARGE SCALE GENOMIC DNA]</scope>
    <source>
        <strain evidence="21 22">1099-18</strain>
    </source>
</reference>
<feature type="compositionally biased region" description="Polar residues" evidence="17">
    <location>
        <begin position="62"/>
        <end position="79"/>
    </location>
</feature>
<dbReference type="RefSeq" id="XP_016586070.1">
    <property type="nucleotide sequence ID" value="XM_016730754.1"/>
</dbReference>
<keyword evidence="7 21" id="KW-0031">Aminopeptidase</keyword>
<dbReference type="Gene3D" id="3.40.50.1820">
    <property type="entry name" value="alpha/beta hydrolase"/>
    <property type="match status" value="1"/>
</dbReference>
<proteinExistence type="inferred from homology"/>
<dbReference type="Gene3D" id="2.140.10.30">
    <property type="entry name" value="Dipeptidylpeptidase IV, N-terminal domain"/>
    <property type="match status" value="1"/>
</dbReference>
<dbReference type="GO" id="GO:0006508">
    <property type="term" value="P:proteolysis"/>
    <property type="evidence" value="ECO:0007669"/>
    <property type="project" value="UniProtKB-KW"/>
</dbReference>
<keyword evidence="13" id="KW-0735">Signal-anchor</keyword>
<comment type="subcellular location">
    <subcellularLocation>
        <location evidence="3">Vacuole membrane</location>
        <topology evidence="3">Single-pass type II membrane protein</topology>
    </subcellularLocation>
</comment>
<dbReference type="GO" id="GO:0005886">
    <property type="term" value="C:plasma membrane"/>
    <property type="evidence" value="ECO:0007669"/>
    <property type="project" value="TreeGrafter"/>
</dbReference>
<feature type="domain" description="Peptidase S9 prolyl oligopeptidase catalytic" evidence="19">
    <location>
        <begin position="794"/>
        <end position="998"/>
    </location>
</feature>
<dbReference type="InterPro" id="IPR001375">
    <property type="entry name" value="Peptidase_S9_cat"/>
</dbReference>
<dbReference type="EC" id="3.4.14.5" evidence="5"/>
<evidence type="ECO:0000256" key="2">
    <source>
        <dbReference type="ARBA" id="ARBA00002218"/>
    </source>
</evidence>
<evidence type="ECO:0000256" key="5">
    <source>
        <dbReference type="ARBA" id="ARBA00012062"/>
    </source>
</evidence>
<dbReference type="Pfam" id="PF00930">
    <property type="entry name" value="DPPIV_N"/>
    <property type="match status" value="1"/>
</dbReference>
<dbReference type="InterPro" id="IPR002469">
    <property type="entry name" value="Peptidase_S9B_N"/>
</dbReference>
<evidence type="ECO:0000259" key="20">
    <source>
        <dbReference type="Pfam" id="PF00930"/>
    </source>
</evidence>
<evidence type="ECO:0000256" key="12">
    <source>
        <dbReference type="ARBA" id="ARBA00022825"/>
    </source>
</evidence>
<comment type="function">
    <text evidence="2">Type IV dipeptidyl-peptidase which removes N-terminal dipeptides sequentially from polypeptides having unsubstituted N-termini provided that the penultimate residue is proline.</text>
</comment>
<evidence type="ECO:0000256" key="8">
    <source>
        <dbReference type="ARBA" id="ARBA00022554"/>
    </source>
</evidence>
<dbReference type="Pfam" id="PF00326">
    <property type="entry name" value="Peptidase_S9"/>
    <property type="match status" value="1"/>
</dbReference>
<protein>
    <recommendedName>
        <fullName evidence="6">Probable dipeptidyl-aminopeptidase B</fullName>
        <ecNumber evidence="5">3.4.14.5</ecNumber>
    </recommendedName>
</protein>
<evidence type="ECO:0000313" key="21">
    <source>
        <dbReference type="EMBL" id="KJR83394.1"/>
    </source>
</evidence>
<feature type="domain" description="Dipeptidylpeptidase IV N-terminal" evidence="20">
    <location>
        <begin position="311"/>
        <end position="694"/>
    </location>
</feature>
<dbReference type="SUPFAM" id="SSF53474">
    <property type="entry name" value="alpha/beta-Hydrolases"/>
    <property type="match status" value="1"/>
</dbReference>
<evidence type="ECO:0000256" key="9">
    <source>
        <dbReference type="ARBA" id="ARBA00022670"/>
    </source>
</evidence>
<organism evidence="21 22">
    <name type="scientific">Sporothrix schenckii 1099-18</name>
    <dbReference type="NCBI Taxonomy" id="1397361"/>
    <lineage>
        <taxon>Eukaryota</taxon>
        <taxon>Fungi</taxon>
        <taxon>Dikarya</taxon>
        <taxon>Ascomycota</taxon>
        <taxon>Pezizomycotina</taxon>
        <taxon>Sordariomycetes</taxon>
        <taxon>Sordariomycetidae</taxon>
        <taxon>Ophiostomatales</taxon>
        <taxon>Ophiostomataceae</taxon>
        <taxon>Sporothrix</taxon>
    </lineage>
</organism>
<dbReference type="GO" id="GO:0008239">
    <property type="term" value="F:dipeptidyl-peptidase activity"/>
    <property type="evidence" value="ECO:0007669"/>
    <property type="project" value="UniProtKB-EC"/>
</dbReference>
<feature type="compositionally biased region" description="Polar residues" evidence="17">
    <location>
        <begin position="39"/>
        <end position="48"/>
    </location>
</feature>
<dbReference type="GO" id="GO:0004177">
    <property type="term" value="F:aminopeptidase activity"/>
    <property type="evidence" value="ECO:0007669"/>
    <property type="project" value="UniProtKB-KW"/>
</dbReference>
<comment type="catalytic activity">
    <reaction evidence="1">
        <text>Release of an N-terminal dipeptide, Xaa-Yaa-|-Zaa-, from a polypeptide, preferentially when Yaa is Pro, provided Zaa is neither Pro nor hydroxyproline.</text>
        <dbReference type="EC" id="3.4.14.5"/>
    </reaction>
</comment>
<dbReference type="OrthoDB" id="16520at2759"/>
<name>A0A0F2M2Q1_SPOSC</name>
<dbReference type="PANTHER" id="PTHR11731:SF200">
    <property type="entry name" value="DIPEPTIDYL PEPTIDASE 10, ISOFORM B"/>
    <property type="match status" value="1"/>
</dbReference>
<evidence type="ECO:0000256" key="11">
    <source>
        <dbReference type="ARBA" id="ARBA00022801"/>
    </source>
</evidence>
<dbReference type="InterPro" id="IPR050278">
    <property type="entry name" value="Serine_Prot_S9B/DPPIV"/>
</dbReference>
<dbReference type="GO" id="GO:0005774">
    <property type="term" value="C:vacuolar membrane"/>
    <property type="evidence" value="ECO:0007669"/>
    <property type="project" value="UniProtKB-SubCell"/>
</dbReference>
<feature type="transmembrane region" description="Helical" evidence="18">
    <location>
        <begin position="167"/>
        <end position="187"/>
    </location>
</feature>
<evidence type="ECO:0000256" key="17">
    <source>
        <dbReference type="SAM" id="MobiDB-lite"/>
    </source>
</evidence>
<keyword evidence="10 18" id="KW-0812">Transmembrane</keyword>
<dbReference type="SUPFAM" id="SSF82171">
    <property type="entry name" value="DPP6 N-terminal domain-like"/>
    <property type="match status" value="1"/>
</dbReference>
<evidence type="ECO:0000256" key="18">
    <source>
        <dbReference type="SAM" id="Phobius"/>
    </source>
</evidence>
<dbReference type="MEROPS" id="S09.006"/>
<sequence>MAARPLSPPPPADASSLTPPFFADDDDDNTDHGHRMSHESLSSVSTASLILERISERADMESTANASRSSRKGSTQDNAGSPGRAHRDRLSDFDDDDPLKDENSADYDLETGPFLGGTNSNNSANGHGADANRRDRERDRNGAADGDSPSYTTSVRYTKMDPGLRRLVLIFTAMIAVAWFGGLAIYVTHHSYVHGSNYEHDPMATAARGSLRKITRAQLAEGYFSPKRASIKWVGGPAGEDGLLLETSRDVPGKVFLAAEDVHSLASSAGANAGANTDASSSTTIFSRTLVKDAAFQYGPTRYVISTTLPSKNMAKVLLGVNTKSNWRHSSTASYFVLDVASQAVEPLVPGEPDARIQLAQWSPASDAVSFTRDNNLFLRPVPADASLLAASPVKQVTTDGGAELFYGVPDWVYEEEVFAGASATWWSPDGHYLAFLRTNETGVPEYPVQYFIERPSLTDPLPGEENYPEVRQIKYPKAGAHNPVVKLQFYDVAKGDVFTVPVSGDFADDNRLITTVLWAGPHKVLVKETNRISDVMRVVVVDVGARTGQAVRTVDVGHIDGGWFEISTTTRYVPANPARQRPDDGYIDTIVYNNGDHLAYFTPPENPDPIMLTTGPDWEVVSAPSGVDLERNLVYFVATIQGATQRHVYSVDLHGGSGPTALTDTSAEGFYAASFSAGAGYVLLEYRGPGIPWQKVISTPAAAAAASSSGSTATFEHMLQDNAELADRAKKHALPLRIYGTLEVPGYDAGDPPVQLNYVERRPPHFDPHKTYPVLFQQYSGPGSQEVKHEFRVDFQAYVAASLGYVVVTVDPRGTGYMGRKNRVLVRGRIGVVEAHDHIAAAKHWAALPYVDAKRLALWGWSYGGFTTLKTLEQDAGQTFSYGMAVAPVTDWRFYDSIYTERYMNTPQANAAGYDASSVQNATALAQNARFLVMHGVADDNVHFQNSLALLDRLDLAGVSNYDVHVFPDSDHGIYFHNGNTIVYDKLENWLINAFNGEWLKVNDAKPVDNKEKKRQAVGQPVA</sequence>
<evidence type="ECO:0000256" key="15">
    <source>
        <dbReference type="ARBA" id="ARBA00023136"/>
    </source>
</evidence>
<gene>
    <name evidence="21" type="ORF">SPSK_03939</name>
</gene>
<keyword evidence="9" id="KW-0645">Protease</keyword>
<keyword evidence="12" id="KW-0720">Serine protease</keyword>
<feature type="compositionally biased region" description="Basic and acidic residues" evidence="17">
    <location>
        <begin position="130"/>
        <end position="142"/>
    </location>
</feature>
<dbReference type="FunFam" id="3.40.50.1820:FF:000003">
    <property type="entry name" value="Dipeptidyl peptidase 4"/>
    <property type="match status" value="1"/>
</dbReference>
<dbReference type="VEuPathDB" id="FungiDB:SPSK_03939"/>
<keyword evidence="8" id="KW-0926">Vacuole</keyword>
<dbReference type="GO" id="GO:0008236">
    <property type="term" value="F:serine-type peptidase activity"/>
    <property type="evidence" value="ECO:0007669"/>
    <property type="project" value="UniProtKB-KW"/>
</dbReference>
<evidence type="ECO:0000256" key="4">
    <source>
        <dbReference type="ARBA" id="ARBA00006150"/>
    </source>
</evidence>
<dbReference type="EMBL" id="AXCR01000010">
    <property type="protein sequence ID" value="KJR83394.1"/>
    <property type="molecule type" value="Genomic_DNA"/>
</dbReference>
<dbReference type="AlphaFoldDB" id="A0A0F2M2Q1"/>
<dbReference type="KEGG" id="ssck:SPSK_03939"/>
<evidence type="ECO:0000259" key="19">
    <source>
        <dbReference type="Pfam" id="PF00326"/>
    </source>
</evidence>
<comment type="caution">
    <text evidence="21">The sequence shown here is derived from an EMBL/GenBank/DDBJ whole genome shotgun (WGS) entry which is preliminary data.</text>
</comment>
<feature type="compositionally biased region" description="Pro residues" evidence="17">
    <location>
        <begin position="1"/>
        <end position="12"/>
    </location>
</feature>
<comment type="similarity">
    <text evidence="4">Belongs to the peptidase S9B family.</text>
</comment>
<evidence type="ECO:0000313" key="22">
    <source>
        <dbReference type="Proteomes" id="UP000033710"/>
    </source>
</evidence>
<keyword evidence="11" id="KW-0378">Hydrolase</keyword>
<evidence type="ECO:0000256" key="7">
    <source>
        <dbReference type="ARBA" id="ARBA00022438"/>
    </source>
</evidence>
<evidence type="ECO:0000256" key="1">
    <source>
        <dbReference type="ARBA" id="ARBA00001257"/>
    </source>
</evidence>
<feature type="region of interest" description="Disordered" evidence="17">
    <location>
        <begin position="1"/>
        <end position="155"/>
    </location>
</feature>
<accession>A0A0F2M2Q1</accession>
<keyword evidence="14 18" id="KW-1133">Transmembrane helix</keyword>
<evidence type="ECO:0000256" key="14">
    <source>
        <dbReference type="ARBA" id="ARBA00022989"/>
    </source>
</evidence>
<dbReference type="PANTHER" id="PTHR11731">
    <property type="entry name" value="PROTEASE FAMILY S9B,C DIPEPTIDYL-PEPTIDASE IV-RELATED"/>
    <property type="match status" value="1"/>
</dbReference>
<evidence type="ECO:0000256" key="13">
    <source>
        <dbReference type="ARBA" id="ARBA00022968"/>
    </source>
</evidence>
<reference evidence="21 22" key="2">
    <citation type="journal article" date="2015" name="Eukaryot. Cell">
        <title>Asexual propagation of a virulent clone complex in a human and feline outbreak of sporotrichosis.</title>
        <authorList>
            <person name="Teixeira Mde M."/>
            <person name="Rodrigues A.M."/>
            <person name="Tsui C.K."/>
            <person name="de Almeida L.G."/>
            <person name="Van Diepeningen A.D."/>
            <person name="van den Ende B.G."/>
            <person name="Fernandes G.F."/>
            <person name="Kano R."/>
            <person name="Hamelin R.C."/>
            <person name="Lopes-Bezerra L.M."/>
            <person name="Vasconcelos A.T."/>
            <person name="de Hoog S."/>
            <person name="de Camargo Z.P."/>
            <person name="Felipe M.S."/>
        </authorList>
    </citation>
    <scope>NUCLEOTIDE SEQUENCE [LARGE SCALE GENOMIC DNA]</scope>
    <source>
        <strain evidence="21 22">1099-18</strain>
    </source>
</reference>
<dbReference type="InterPro" id="IPR029058">
    <property type="entry name" value="AB_hydrolase_fold"/>
</dbReference>
<dbReference type="Proteomes" id="UP000033710">
    <property type="component" value="Unassembled WGS sequence"/>
</dbReference>
<feature type="compositionally biased region" description="Acidic residues" evidence="17">
    <location>
        <begin position="93"/>
        <end position="109"/>
    </location>
</feature>
<evidence type="ECO:0000256" key="10">
    <source>
        <dbReference type="ARBA" id="ARBA00022692"/>
    </source>
</evidence>
<evidence type="ECO:0000256" key="16">
    <source>
        <dbReference type="ARBA" id="ARBA00023180"/>
    </source>
</evidence>
<dbReference type="GeneID" id="27666031"/>
<keyword evidence="15 18" id="KW-0472">Membrane</keyword>